<dbReference type="InterPro" id="IPR013096">
    <property type="entry name" value="Cupin_2"/>
</dbReference>
<organism evidence="2">
    <name type="scientific">marine metagenome</name>
    <dbReference type="NCBI Taxonomy" id="408172"/>
    <lineage>
        <taxon>unclassified sequences</taxon>
        <taxon>metagenomes</taxon>
        <taxon>ecological metagenomes</taxon>
    </lineage>
</organism>
<dbReference type="Gene3D" id="2.60.120.10">
    <property type="entry name" value="Jelly Rolls"/>
    <property type="match status" value="1"/>
</dbReference>
<dbReference type="InterPro" id="IPR014710">
    <property type="entry name" value="RmlC-like_jellyroll"/>
</dbReference>
<reference evidence="2" key="1">
    <citation type="submission" date="2018-05" db="EMBL/GenBank/DDBJ databases">
        <authorList>
            <person name="Lanie J.A."/>
            <person name="Ng W.-L."/>
            <person name="Kazmierczak K.M."/>
            <person name="Andrzejewski T.M."/>
            <person name="Davidsen T.M."/>
            <person name="Wayne K.J."/>
            <person name="Tettelin H."/>
            <person name="Glass J.I."/>
            <person name="Rusch D."/>
            <person name="Podicherti R."/>
            <person name="Tsui H.-C.T."/>
            <person name="Winkler M.E."/>
        </authorList>
    </citation>
    <scope>NUCLEOTIDE SEQUENCE</scope>
</reference>
<evidence type="ECO:0000313" key="2">
    <source>
        <dbReference type="EMBL" id="SVC87458.1"/>
    </source>
</evidence>
<dbReference type="PANTHER" id="PTHR43698">
    <property type="entry name" value="RIBD C-TERMINAL DOMAIN CONTAINING PROTEIN"/>
    <property type="match status" value="1"/>
</dbReference>
<gene>
    <name evidence="2" type="ORF">METZ01_LOCUS340312</name>
</gene>
<dbReference type="Pfam" id="PF07883">
    <property type="entry name" value="Cupin_2"/>
    <property type="match status" value="1"/>
</dbReference>
<dbReference type="AlphaFoldDB" id="A0A382QRB8"/>
<dbReference type="SUPFAM" id="SSF51182">
    <property type="entry name" value="RmlC-like cupins"/>
    <property type="match status" value="1"/>
</dbReference>
<dbReference type="InterPro" id="IPR011051">
    <property type="entry name" value="RmlC_Cupin_sf"/>
</dbReference>
<accession>A0A382QRB8</accession>
<dbReference type="PANTHER" id="PTHR43698:SF1">
    <property type="entry name" value="BLL4564 PROTEIN"/>
    <property type="match status" value="1"/>
</dbReference>
<proteinExistence type="predicted"/>
<evidence type="ECO:0000259" key="1">
    <source>
        <dbReference type="Pfam" id="PF07883"/>
    </source>
</evidence>
<dbReference type="EMBL" id="UINC01116015">
    <property type="protein sequence ID" value="SVC87458.1"/>
    <property type="molecule type" value="Genomic_DNA"/>
</dbReference>
<sequence>MKRLRFSEIDIVPAEEGSATPIEGWTGGDVYRKRQSLLPEGASDFFNASIVHFEKGAITGWHSHKTDQILVITSGNGIVANENEQVDVAVGDVVQVLAGENHWHGATATSYMSHITITGVA</sequence>
<protein>
    <recommendedName>
        <fullName evidence="1">Cupin type-2 domain-containing protein</fullName>
    </recommendedName>
</protein>
<feature type="domain" description="Cupin type-2" evidence="1">
    <location>
        <begin position="50"/>
        <end position="112"/>
    </location>
</feature>
<name>A0A382QRB8_9ZZZZ</name>